<protein>
    <recommendedName>
        <fullName evidence="4">Integral membrane protein</fullName>
    </recommendedName>
</protein>
<feature type="transmembrane region" description="Helical" evidence="1">
    <location>
        <begin position="30"/>
        <end position="53"/>
    </location>
</feature>
<evidence type="ECO:0000256" key="1">
    <source>
        <dbReference type="SAM" id="Phobius"/>
    </source>
</evidence>
<dbReference type="AlphaFoldDB" id="A0A126ZWY3"/>
<dbReference type="OrthoDB" id="3718129at2"/>
<evidence type="ECO:0008006" key="4">
    <source>
        <dbReference type="Google" id="ProtNLM"/>
    </source>
</evidence>
<dbReference type="EMBL" id="CP014518">
    <property type="protein sequence ID" value="AMM31396.1"/>
    <property type="molecule type" value="Genomic_DNA"/>
</dbReference>
<organism evidence="2 3">
    <name type="scientific">Sinomonas atrocyanea</name>
    <dbReference type="NCBI Taxonomy" id="37927"/>
    <lineage>
        <taxon>Bacteria</taxon>
        <taxon>Bacillati</taxon>
        <taxon>Actinomycetota</taxon>
        <taxon>Actinomycetes</taxon>
        <taxon>Micrococcales</taxon>
        <taxon>Micrococcaceae</taxon>
        <taxon>Sinomonas</taxon>
    </lineage>
</organism>
<keyword evidence="1" id="KW-0812">Transmembrane</keyword>
<feature type="transmembrane region" description="Helical" evidence="1">
    <location>
        <begin position="59"/>
        <end position="82"/>
    </location>
</feature>
<keyword evidence="3" id="KW-1185">Reference proteome</keyword>
<reference evidence="2 3" key="1">
    <citation type="submission" date="2016-02" db="EMBL/GenBank/DDBJ databases">
        <title>Complete genome of Sinomonas atrocyanea KCTC 3377.</title>
        <authorList>
            <person name="Kim K.M."/>
        </authorList>
    </citation>
    <scope>NUCLEOTIDE SEQUENCE [LARGE SCALE GENOMIC DNA]</scope>
    <source>
        <strain evidence="2 3">KCTC 3377</strain>
    </source>
</reference>
<dbReference type="KEGG" id="satk:SA2016_0706"/>
<dbReference type="RefSeq" id="WP_066495306.1">
    <property type="nucleotide sequence ID" value="NZ_BJMO01000012.1"/>
</dbReference>
<feature type="transmembrane region" description="Helical" evidence="1">
    <location>
        <begin position="6"/>
        <end position="23"/>
    </location>
</feature>
<proteinExistence type="predicted"/>
<feature type="transmembrane region" description="Helical" evidence="1">
    <location>
        <begin position="135"/>
        <end position="161"/>
    </location>
</feature>
<keyword evidence="1" id="KW-0472">Membrane</keyword>
<name>A0A126ZWY3_9MICC</name>
<sequence>MTPLAAATAALWILVLTRLGPFLRKRGDLVFCAALAGAAAAVLMAPAVSSAVFGGGAAVPTVGSLIMLALGLVRAAIVRAVVLPADQGPVLQRGLLQTAAAMTAYCSAYTCAALVGAVPLRGLPAVPEAQVDVGVFVFTTTLSIYVIFAAVQIALVCLRYVPQMASGLFRIGFTTVAVGCGSAIAGMAANVLREAGDLTSVGLDAGPTLEASFEWFAGCAGVLLPLGLALPSLTRWADAWQVYERYCLLRLDRVWRRAADANLVMDALTAPLSGVVSRDPRSRLHRALVEIMDSELAAGGSLLTSSESRLVKKSEEAFYA</sequence>
<feature type="transmembrane region" description="Helical" evidence="1">
    <location>
        <begin position="168"/>
        <end position="192"/>
    </location>
</feature>
<accession>A0A126ZWY3</accession>
<dbReference type="Proteomes" id="UP000070134">
    <property type="component" value="Chromosome"/>
</dbReference>
<evidence type="ECO:0000313" key="2">
    <source>
        <dbReference type="EMBL" id="AMM31396.1"/>
    </source>
</evidence>
<dbReference type="STRING" id="37927.SA2016_0706"/>
<keyword evidence="1" id="KW-1133">Transmembrane helix</keyword>
<evidence type="ECO:0000313" key="3">
    <source>
        <dbReference type="Proteomes" id="UP000070134"/>
    </source>
</evidence>
<feature type="transmembrane region" description="Helical" evidence="1">
    <location>
        <begin position="94"/>
        <end position="115"/>
    </location>
</feature>
<gene>
    <name evidence="2" type="ORF">SA2016_0706</name>
</gene>
<feature type="transmembrane region" description="Helical" evidence="1">
    <location>
        <begin position="212"/>
        <end position="230"/>
    </location>
</feature>